<dbReference type="OrthoDB" id="9971254at2759"/>
<sequence length="145" mass="16585">MRQPNAPLPKVPLYQFRNNAGRHCLSTDPDVSKIPLTSDGRWTNQGSLGMALTLCMDGSVPLYHLYDGRRHLFTTSDAEKRSESSFRDQGIICYVEPTEKTGTILIRRMANNSFGDNVYVKKNEIDEQRRWGYSAEDAHYYLYSA</sequence>
<evidence type="ECO:0000313" key="2">
    <source>
        <dbReference type="EMBL" id="KIO28181.1"/>
    </source>
</evidence>
<organism evidence="2 3">
    <name type="scientific">Tulasnella calospora MUT 4182</name>
    <dbReference type="NCBI Taxonomy" id="1051891"/>
    <lineage>
        <taxon>Eukaryota</taxon>
        <taxon>Fungi</taxon>
        <taxon>Dikarya</taxon>
        <taxon>Basidiomycota</taxon>
        <taxon>Agaricomycotina</taxon>
        <taxon>Agaricomycetes</taxon>
        <taxon>Cantharellales</taxon>
        <taxon>Tulasnellaceae</taxon>
        <taxon>Tulasnella</taxon>
    </lineage>
</organism>
<protein>
    <recommendedName>
        <fullName evidence="1">DUF5648 domain-containing protein</fullName>
    </recommendedName>
</protein>
<dbReference type="HOGENOM" id="CLU_1788247_0_0_1"/>
<reference evidence="3" key="2">
    <citation type="submission" date="2015-01" db="EMBL/GenBank/DDBJ databases">
        <title>Evolutionary Origins and Diversification of the Mycorrhizal Mutualists.</title>
        <authorList>
            <consortium name="DOE Joint Genome Institute"/>
            <consortium name="Mycorrhizal Genomics Consortium"/>
            <person name="Kohler A."/>
            <person name="Kuo A."/>
            <person name="Nagy L.G."/>
            <person name="Floudas D."/>
            <person name="Copeland A."/>
            <person name="Barry K.W."/>
            <person name="Cichocki N."/>
            <person name="Veneault-Fourrey C."/>
            <person name="LaButti K."/>
            <person name="Lindquist E.A."/>
            <person name="Lipzen A."/>
            <person name="Lundell T."/>
            <person name="Morin E."/>
            <person name="Murat C."/>
            <person name="Riley R."/>
            <person name="Ohm R."/>
            <person name="Sun H."/>
            <person name="Tunlid A."/>
            <person name="Henrissat B."/>
            <person name="Grigoriev I.V."/>
            <person name="Hibbett D.S."/>
            <person name="Martin F."/>
        </authorList>
    </citation>
    <scope>NUCLEOTIDE SEQUENCE [LARGE SCALE GENOMIC DNA]</scope>
    <source>
        <strain evidence="3">MUT 4182</strain>
    </source>
</reference>
<dbReference type="Pfam" id="PF18885">
    <property type="entry name" value="DUF5648"/>
    <property type="match status" value="1"/>
</dbReference>
<feature type="domain" description="DUF5648" evidence="1">
    <location>
        <begin position="16"/>
        <end position="142"/>
    </location>
</feature>
<dbReference type="EMBL" id="KN822998">
    <property type="protein sequence ID" value="KIO28181.1"/>
    <property type="molecule type" value="Genomic_DNA"/>
</dbReference>
<dbReference type="Proteomes" id="UP000054248">
    <property type="component" value="Unassembled WGS sequence"/>
</dbReference>
<gene>
    <name evidence="2" type="ORF">M407DRAFT_243142</name>
</gene>
<dbReference type="AlphaFoldDB" id="A0A0C3QL10"/>
<evidence type="ECO:0000259" key="1">
    <source>
        <dbReference type="Pfam" id="PF18885"/>
    </source>
</evidence>
<keyword evidence="3" id="KW-1185">Reference proteome</keyword>
<reference evidence="2 3" key="1">
    <citation type="submission" date="2014-04" db="EMBL/GenBank/DDBJ databases">
        <authorList>
            <consortium name="DOE Joint Genome Institute"/>
            <person name="Kuo A."/>
            <person name="Girlanda M."/>
            <person name="Perotto S."/>
            <person name="Kohler A."/>
            <person name="Nagy L.G."/>
            <person name="Floudas D."/>
            <person name="Copeland A."/>
            <person name="Barry K.W."/>
            <person name="Cichocki N."/>
            <person name="Veneault-Fourrey C."/>
            <person name="LaButti K."/>
            <person name="Lindquist E.A."/>
            <person name="Lipzen A."/>
            <person name="Lundell T."/>
            <person name="Morin E."/>
            <person name="Murat C."/>
            <person name="Sun H."/>
            <person name="Tunlid A."/>
            <person name="Henrissat B."/>
            <person name="Grigoriev I.V."/>
            <person name="Hibbett D.S."/>
            <person name="Martin F."/>
            <person name="Nordberg H.P."/>
            <person name="Cantor M.N."/>
            <person name="Hua S.X."/>
        </authorList>
    </citation>
    <scope>NUCLEOTIDE SEQUENCE [LARGE SCALE GENOMIC DNA]</scope>
    <source>
        <strain evidence="2 3">MUT 4182</strain>
    </source>
</reference>
<evidence type="ECO:0000313" key="3">
    <source>
        <dbReference type="Proteomes" id="UP000054248"/>
    </source>
</evidence>
<dbReference type="InterPro" id="IPR043708">
    <property type="entry name" value="DUF5648"/>
</dbReference>
<name>A0A0C3QL10_9AGAM</name>
<accession>A0A0C3QL10</accession>
<proteinExistence type="predicted"/>